<reference evidence="2 3" key="1">
    <citation type="submission" date="2018-02" db="EMBL/GenBank/DDBJ databases">
        <title>The genomes of Aspergillus section Nigri reveals drivers in fungal speciation.</title>
        <authorList>
            <consortium name="DOE Joint Genome Institute"/>
            <person name="Vesth T.C."/>
            <person name="Nybo J."/>
            <person name="Theobald S."/>
            <person name="Brandl J."/>
            <person name="Frisvad J.C."/>
            <person name="Nielsen K.F."/>
            <person name="Lyhne E.K."/>
            <person name="Kogle M.E."/>
            <person name="Kuo A."/>
            <person name="Riley R."/>
            <person name="Clum A."/>
            <person name="Nolan M."/>
            <person name="Lipzen A."/>
            <person name="Salamov A."/>
            <person name="Henrissat B."/>
            <person name="Wiebenga A."/>
            <person name="De vries R.P."/>
            <person name="Grigoriev I.V."/>
            <person name="Mortensen U.H."/>
            <person name="Andersen M.R."/>
            <person name="Baker S.E."/>
        </authorList>
    </citation>
    <scope>NUCLEOTIDE SEQUENCE [LARGE SCALE GENOMIC DNA]</scope>
    <source>
        <strain evidence="2 3">CBS 115571</strain>
    </source>
</reference>
<dbReference type="AlphaFoldDB" id="A0A2V5HD97"/>
<accession>A0A2V5HD97</accession>
<keyword evidence="1" id="KW-0732">Signal</keyword>
<evidence type="ECO:0000256" key="1">
    <source>
        <dbReference type="SAM" id="SignalP"/>
    </source>
</evidence>
<protein>
    <submittedName>
        <fullName evidence="2">Uncharacterized protein</fullName>
    </submittedName>
</protein>
<dbReference type="Proteomes" id="UP000249829">
    <property type="component" value="Unassembled WGS sequence"/>
</dbReference>
<sequence length="155" mass="16714">MARTFAHHKTSASVALSCHYWVIVGFTLGEATAQWSPNQTLSYSILLFISRCPFDCFSPSLPAVSSYSPGRNGSLSLFGFGEMRDAEKSCHGVAVAAASCFFGTVFLLHGSLTITTTDLPPSLLLLITGRCKPDVCPVRDAQWDFSSDQLGTLVE</sequence>
<name>A0A2V5HD97_ASPV1</name>
<proteinExistence type="predicted"/>
<dbReference type="EMBL" id="KZ825136">
    <property type="protein sequence ID" value="PYI19243.1"/>
    <property type="molecule type" value="Genomic_DNA"/>
</dbReference>
<gene>
    <name evidence="2" type="ORF">BO99DRAFT_144617</name>
</gene>
<organism evidence="2 3">
    <name type="scientific">Aspergillus violaceofuscus (strain CBS 115571)</name>
    <dbReference type="NCBI Taxonomy" id="1450538"/>
    <lineage>
        <taxon>Eukaryota</taxon>
        <taxon>Fungi</taxon>
        <taxon>Dikarya</taxon>
        <taxon>Ascomycota</taxon>
        <taxon>Pezizomycotina</taxon>
        <taxon>Eurotiomycetes</taxon>
        <taxon>Eurotiomycetidae</taxon>
        <taxon>Eurotiales</taxon>
        <taxon>Aspergillaceae</taxon>
        <taxon>Aspergillus</taxon>
    </lineage>
</organism>
<feature type="signal peptide" evidence="1">
    <location>
        <begin position="1"/>
        <end position="33"/>
    </location>
</feature>
<evidence type="ECO:0000313" key="3">
    <source>
        <dbReference type="Proteomes" id="UP000249829"/>
    </source>
</evidence>
<evidence type="ECO:0000313" key="2">
    <source>
        <dbReference type="EMBL" id="PYI19243.1"/>
    </source>
</evidence>
<keyword evidence="3" id="KW-1185">Reference proteome</keyword>
<feature type="chain" id="PRO_5016065608" evidence="1">
    <location>
        <begin position="34"/>
        <end position="155"/>
    </location>
</feature>